<evidence type="ECO:0000313" key="5">
    <source>
        <dbReference type="Proteomes" id="UP000199473"/>
    </source>
</evidence>
<dbReference type="OrthoDB" id="5623881at2"/>
<feature type="domain" description="M23ase beta-sheet core" evidence="3">
    <location>
        <begin position="48"/>
        <end position="146"/>
    </location>
</feature>
<name>A0A1I3Z4P9_9PROT</name>
<feature type="chain" id="PRO_5011435958" evidence="2">
    <location>
        <begin position="18"/>
        <end position="156"/>
    </location>
</feature>
<dbReference type="STRING" id="1123062.SAMN02745775_102158"/>
<evidence type="ECO:0000259" key="3">
    <source>
        <dbReference type="Pfam" id="PF01551"/>
    </source>
</evidence>
<dbReference type="EMBL" id="FOSQ01000002">
    <property type="protein sequence ID" value="SFK39044.1"/>
    <property type="molecule type" value="Genomic_DNA"/>
</dbReference>
<organism evidence="4 5">
    <name type="scientific">Falsiroseomonas stagni DSM 19981</name>
    <dbReference type="NCBI Taxonomy" id="1123062"/>
    <lineage>
        <taxon>Bacteria</taxon>
        <taxon>Pseudomonadati</taxon>
        <taxon>Pseudomonadota</taxon>
        <taxon>Alphaproteobacteria</taxon>
        <taxon>Acetobacterales</taxon>
        <taxon>Roseomonadaceae</taxon>
        <taxon>Falsiroseomonas</taxon>
    </lineage>
</organism>
<dbReference type="GO" id="GO:0004222">
    <property type="term" value="F:metalloendopeptidase activity"/>
    <property type="evidence" value="ECO:0007669"/>
    <property type="project" value="TreeGrafter"/>
</dbReference>
<dbReference type="InterPro" id="IPR050570">
    <property type="entry name" value="Cell_wall_metabolism_enzyme"/>
</dbReference>
<dbReference type="RefSeq" id="WP_092958028.1">
    <property type="nucleotide sequence ID" value="NZ_FOSQ01000002.1"/>
</dbReference>
<evidence type="ECO:0000313" key="4">
    <source>
        <dbReference type="EMBL" id="SFK39044.1"/>
    </source>
</evidence>
<dbReference type="PANTHER" id="PTHR21666">
    <property type="entry name" value="PEPTIDASE-RELATED"/>
    <property type="match status" value="1"/>
</dbReference>
<dbReference type="AlphaFoldDB" id="A0A1I3Z4P9"/>
<keyword evidence="1 2" id="KW-0732">Signal</keyword>
<accession>A0A1I3Z4P9</accession>
<dbReference type="Proteomes" id="UP000199473">
    <property type="component" value="Unassembled WGS sequence"/>
</dbReference>
<dbReference type="SUPFAM" id="SSF51261">
    <property type="entry name" value="Duplicated hybrid motif"/>
    <property type="match status" value="1"/>
</dbReference>
<keyword evidence="5" id="KW-1185">Reference proteome</keyword>
<dbReference type="InterPro" id="IPR016047">
    <property type="entry name" value="M23ase_b-sheet_dom"/>
</dbReference>
<dbReference type="Pfam" id="PF01551">
    <property type="entry name" value="Peptidase_M23"/>
    <property type="match status" value="1"/>
</dbReference>
<gene>
    <name evidence="4" type="ORF">SAMN02745775_102158</name>
</gene>
<proteinExistence type="predicted"/>
<dbReference type="PANTHER" id="PTHR21666:SF289">
    <property type="entry name" value="L-ALA--D-GLU ENDOPEPTIDASE"/>
    <property type="match status" value="1"/>
</dbReference>
<protein>
    <submittedName>
        <fullName evidence="4">Peptidase family M23</fullName>
    </submittedName>
</protein>
<dbReference type="InterPro" id="IPR011055">
    <property type="entry name" value="Dup_hybrid_motif"/>
</dbReference>
<sequence>MRLALSLLLLAPGLARAEAPRLALPVTPACISSPFGPRDLPNPRASGDHKGIDLPAPAGAWVRAAAAGTVTSIRRTRAGTGLEVELRHADGLVTRYAHLGTVAPALANGRRRVAEGEAIGRIGRTGITTGTHLHLEVLREGRHLDPAPFFEVSPCP</sequence>
<dbReference type="Gene3D" id="2.70.70.10">
    <property type="entry name" value="Glucose Permease (Domain IIA)"/>
    <property type="match status" value="1"/>
</dbReference>
<evidence type="ECO:0000256" key="2">
    <source>
        <dbReference type="SAM" id="SignalP"/>
    </source>
</evidence>
<reference evidence="4 5" key="1">
    <citation type="submission" date="2016-10" db="EMBL/GenBank/DDBJ databases">
        <authorList>
            <person name="de Groot N.N."/>
        </authorList>
    </citation>
    <scope>NUCLEOTIDE SEQUENCE [LARGE SCALE GENOMIC DNA]</scope>
    <source>
        <strain evidence="4 5">DSM 19981</strain>
    </source>
</reference>
<evidence type="ECO:0000256" key="1">
    <source>
        <dbReference type="ARBA" id="ARBA00022729"/>
    </source>
</evidence>
<dbReference type="CDD" id="cd12797">
    <property type="entry name" value="M23_peptidase"/>
    <property type="match status" value="1"/>
</dbReference>
<feature type="signal peptide" evidence="2">
    <location>
        <begin position="1"/>
        <end position="17"/>
    </location>
</feature>